<organism evidence="2 3">
    <name type="scientific">Meloidogyne graminicola</name>
    <dbReference type="NCBI Taxonomy" id="189291"/>
    <lineage>
        <taxon>Eukaryota</taxon>
        <taxon>Metazoa</taxon>
        <taxon>Ecdysozoa</taxon>
        <taxon>Nematoda</taxon>
        <taxon>Chromadorea</taxon>
        <taxon>Rhabditida</taxon>
        <taxon>Tylenchina</taxon>
        <taxon>Tylenchomorpha</taxon>
        <taxon>Tylenchoidea</taxon>
        <taxon>Meloidogynidae</taxon>
        <taxon>Meloidogyninae</taxon>
        <taxon>Meloidogyne</taxon>
    </lineage>
</organism>
<dbReference type="AlphaFoldDB" id="A0A8T0A3X9"/>
<accession>A0A8T0A3X9</accession>
<gene>
    <name evidence="2" type="ORF">Mgra_00000069</name>
</gene>
<dbReference type="OrthoDB" id="5875784at2759"/>
<feature type="region of interest" description="Disordered" evidence="1">
    <location>
        <begin position="100"/>
        <end position="129"/>
    </location>
</feature>
<proteinExistence type="predicted"/>
<feature type="region of interest" description="Disordered" evidence="1">
    <location>
        <begin position="142"/>
        <end position="180"/>
    </location>
</feature>
<protein>
    <submittedName>
        <fullName evidence="2">Uncharacterized protein</fullName>
    </submittedName>
</protein>
<dbReference type="Proteomes" id="UP000605970">
    <property type="component" value="Unassembled WGS sequence"/>
</dbReference>
<comment type="caution">
    <text evidence="2">The sequence shown here is derived from an EMBL/GenBank/DDBJ whole genome shotgun (WGS) entry which is preliminary data.</text>
</comment>
<evidence type="ECO:0000313" key="2">
    <source>
        <dbReference type="EMBL" id="KAF7640240.1"/>
    </source>
</evidence>
<keyword evidence="3" id="KW-1185">Reference proteome</keyword>
<feature type="compositionally biased region" description="Low complexity" evidence="1">
    <location>
        <begin position="155"/>
        <end position="176"/>
    </location>
</feature>
<dbReference type="EMBL" id="JABEBT010000001">
    <property type="protein sequence ID" value="KAF7640240.1"/>
    <property type="molecule type" value="Genomic_DNA"/>
</dbReference>
<evidence type="ECO:0000313" key="3">
    <source>
        <dbReference type="Proteomes" id="UP000605970"/>
    </source>
</evidence>
<name>A0A8T0A3X9_9BILA</name>
<reference evidence="2" key="1">
    <citation type="journal article" date="2020" name="Ecol. Evol.">
        <title>Genome structure and content of the rice root-knot nematode (Meloidogyne graminicola).</title>
        <authorList>
            <person name="Phan N.T."/>
            <person name="Danchin E.G.J."/>
            <person name="Klopp C."/>
            <person name="Perfus-Barbeoch L."/>
            <person name="Kozlowski D.K."/>
            <person name="Koutsovoulos G.D."/>
            <person name="Lopez-Roques C."/>
            <person name="Bouchez O."/>
            <person name="Zahm M."/>
            <person name="Besnard G."/>
            <person name="Bellafiore S."/>
        </authorList>
    </citation>
    <scope>NUCLEOTIDE SEQUENCE</scope>
    <source>
        <strain evidence="2">VN-18</strain>
    </source>
</reference>
<evidence type="ECO:0000256" key="1">
    <source>
        <dbReference type="SAM" id="MobiDB-lite"/>
    </source>
</evidence>
<sequence length="303" mass="35452">MSSSAEQNRRKFAASPFTWRSQSAPNRDKWYRRGPLSRQRSRQESSVGESTQILDHMVSRRLVSAIAAWHDLHVSLLQLSMSKAELNNIERKEINRKLTLRRRNESDENSSPSLVDSKRHSKRGRIEQRRISTKIHKIPPLIRQSTFTKNEQDSHQTISSQSSSSTSLSFLCSSTTNDDNKNKKLEKEKIIEKENKIKNLKFQNNFIGQHKEHSLIHQNTAENNEKTNSPPTWTATFAQSLQIRSSSTRRRIRSPRPSSKHVLILKRLKESIRRIPQKHLWENKKGLLRRNYRKIICNILFCK</sequence>
<feature type="region of interest" description="Disordered" evidence="1">
    <location>
        <begin position="1"/>
        <end position="51"/>
    </location>
</feature>